<evidence type="ECO:0000259" key="1">
    <source>
        <dbReference type="PROSITE" id="PS51740"/>
    </source>
</evidence>
<dbReference type="GO" id="GO:0003677">
    <property type="term" value="F:DNA binding"/>
    <property type="evidence" value="ECO:0007669"/>
    <property type="project" value="InterPro"/>
</dbReference>
<dbReference type="PANTHER" id="PTHR34860:SF6">
    <property type="entry name" value="REPRESSOR-LIKE PROTEIN SSO7C3"/>
    <property type="match status" value="1"/>
</dbReference>
<dbReference type="SMART" id="SM00966">
    <property type="entry name" value="SpoVT_AbrB"/>
    <property type="match status" value="1"/>
</dbReference>
<dbReference type="InterPro" id="IPR007159">
    <property type="entry name" value="SpoVT-AbrB_dom"/>
</dbReference>
<dbReference type="InterPro" id="IPR052975">
    <property type="entry name" value="Repressor-like_regulatory"/>
</dbReference>
<dbReference type="PANTHER" id="PTHR34860">
    <property type="entry name" value="REPRESSOR-LIKE PROTEIN SSO7C3"/>
    <property type="match status" value="1"/>
</dbReference>
<gene>
    <name evidence="2" type="ORF">CKMLAADM_00025</name>
    <name evidence="3" type="ORF">OOKFEKOF_00004</name>
</gene>
<accession>A0A7G9YXC5</accession>
<dbReference type="NCBIfam" id="TIGR01439">
    <property type="entry name" value="lp_hng_hel_AbrB"/>
    <property type="match status" value="1"/>
</dbReference>
<dbReference type="EMBL" id="MT631516">
    <property type="protein sequence ID" value="QNO52659.1"/>
    <property type="molecule type" value="Genomic_DNA"/>
</dbReference>
<feature type="domain" description="SpoVT-AbrB" evidence="1">
    <location>
        <begin position="1"/>
        <end position="46"/>
    </location>
</feature>
<dbReference type="EMBL" id="MT631517">
    <property type="protein sequence ID" value="QNO52666.1"/>
    <property type="molecule type" value="Genomic_DNA"/>
</dbReference>
<dbReference type="InterPro" id="IPR037914">
    <property type="entry name" value="SpoVT-AbrB_sf"/>
</dbReference>
<name>A0A7G9YXC5_9EURY</name>
<dbReference type="PROSITE" id="PS51740">
    <property type="entry name" value="SPOVT_ABRB"/>
    <property type="match status" value="1"/>
</dbReference>
<evidence type="ECO:0000313" key="3">
    <source>
        <dbReference type="EMBL" id="QNO52666.1"/>
    </source>
</evidence>
<dbReference type="Pfam" id="PF04014">
    <property type="entry name" value="MazE_antitoxin"/>
    <property type="match status" value="1"/>
</dbReference>
<dbReference type="AlphaFoldDB" id="A0A7G9YXC5"/>
<evidence type="ECO:0000313" key="2">
    <source>
        <dbReference type="EMBL" id="QNO52659.1"/>
    </source>
</evidence>
<proteinExistence type="predicted"/>
<sequence length="79" mass="9136">MEIVKLSAKGQLVIPARLRKELGLSEGDRLFIERKQEEVILKPVVKLSKLRGIDKLEGASEKIEKIRKEWDKEFENSDC</sequence>
<reference evidence="2" key="1">
    <citation type="submission" date="2020-06" db="EMBL/GenBank/DDBJ databases">
        <title>Unique genomic features of the anaerobic methanotrophic archaea.</title>
        <authorList>
            <person name="Chadwick G.L."/>
            <person name="Skennerton C.T."/>
            <person name="Laso-Perez R."/>
            <person name="Leu A.O."/>
            <person name="Speth D.R."/>
            <person name="Yu H."/>
            <person name="Morgan-Lang C."/>
            <person name="Hatzenpichler R."/>
            <person name="Goudeau D."/>
            <person name="Malmstrom R."/>
            <person name="Brazelton W.J."/>
            <person name="Woyke T."/>
            <person name="Hallam S.J."/>
            <person name="Tyson G.W."/>
            <person name="Wegener G."/>
            <person name="Boetius A."/>
            <person name="Orphan V."/>
        </authorList>
    </citation>
    <scope>NUCLEOTIDE SEQUENCE</scope>
</reference>
<organism evidence="2">
    <name type="scientific">Candidatus Methanophagaceae archaeon ANME-1 ERB6</name>
    <dbReference type="NCBI Taxonomy" id="2759912"/>
    <lineage>
        <taxon>Archaea</taxon>
        <taxon>Methanobacteriati</taxon>
        <taxon>Methanobacteriota</taxon>
        <taxon>Stenosarchaea group</taxon>
        <taxon>Methanomicrobia</taxon>
        <taxon>Candidatus Methanophagales</taxon>
        <taxon>Candidatus Methanophagaceae</taxon>
    </lineage>
</organism>
<dbReference type="Gene3D" id="2.10.260.10">
    <property type="match status" value="1"/>
</dbReference>
<dbReference type="SUPFAM" id="SSF89447">
    <property type="entry name" value="AbrB/MazE/MraZ-like"/>
    <property type="match status" value="1"/>
</dbReference>
<protein>
    <recommendedName>
        <fullName evidence="1">SpoVT-AbrB domain-containing protein</fullName>
    </recommendedName>
</protein>